<dbReference type="RefSeq" id="WP_135953331.1">
    <property type="nucleotide sequence ID" value="NZ_JABCKY010000004.1"/>
</dbReference>
<dbReference type="SMART" id="SM00065">
    <property type="entry name" value="GAF"/>
    <property type="match status" value="1"/>
</dbReference>
<dbReference type="SUPFAM" id="SSF55073">
    <property type="entry name" value="Nucleotide cyclase"/>
    <property type="match status" value="1"/>
</dbReference>
<dbReference type="Gene3D" id="3.30.450.40">
    <property type="match status" value="1"/>
</dbReference>
<organism evidence="3 4">
    <name type="scientific">Marinobacter orientalis</name>
    <dbReference type="NCBI Taxonomy" id="1928859"/>
    <lineage>
        <taxon>Bacteria</taxon>
        <taxon>Pseudomonadati</taxon>
        <taxon>Pseudomonadota</taxon>
        <taxon>Gammaproteobacteria</taxon>
        <taxon>Pseudomonadales</taxon>
        <taxon>Marinobacteraceae</taxon>
        <taxon>Marinobacter</taxon>
    </lineage>
</organism>
<reference evidence="3 4" key="1">
    <citation type="submission" date="2020-04" db="EMBL/GenBank/DDBJ databases">
        <title>Marinobacter oceani sp. nov., isolated from marine solar saltern.</title>
        <authorList>
            <person name="Chen X.-Y."/>
        </authorList>
    </citation>
    <scope>NUCLEOTIDE SEQUENCE [LARGE SCALE GENOMIC DNA]</scope>
    <source>
        <strain evidence="3 4">W62</strain>
    </source>
</reference>
<feature type="domain" description="GGDEF" evidence="2">
    <location>
        <begin position="193"/>
        <end position="321"/>
    </location>
</feature>
<dbReference type="PANTHER" id="PTHR43102">
    <property type="entry name" value="SLR1143 PROTEIN"/>
    <property type="match status" value="1"/>
</dbReference>
<protein>
    <submittedName>
        <fullName evidence="3">Sensor domain-containing diguanylate cyclase</fullName>
    </submittedName>
</protein>
<dbReference type="InterPro" id="IPR029787">
    <property type="entry name" value="Nucleotide_cyclase"/>
</dbReference>
<sequence length="321" mass="36324">MDYSEPLNEAARVQQLRSLNILDTKPEERFDRLTRLAKRLFSVPVALVSLVDSDRLWLKSKIGMTVCEVPRSVSFCGHAILKNDAFVVPNLALDERFAENELVTGSQHLRFYAGYPIRNLEGSPLGTLCIIDYEPREFSDEDAAALRDLAELAESELIATQMAIEDELTHLPNRRGFLYQAQNTVNLCYRLSKPASLVFLDLTRFKQINDTFGHEEGDLALKAFANVLRQIARESDLPARLGGDEFVILLTDTPSAEAHDFIYRLRQALDIFNAQAQRGYEIAFNQGIVELDLEREHEISALLKQADALMYEHKSSGRPHS</sequence>
<keyword evidence="4" id="KW-1185">Reference proteome</keyword>
<dbReference type="NCBIfam" id="TIGR00254">
    <property type="entry name" value="GGDEF"/>
    <property type="match status" value="1"/>
</dbReference>
<dbReference type="InterPro" id="IPR029016">
    <property type="entry name" value="GAF-like_dom_sf"/>
</dbReference>
<dbReference type="Gene3D" id="3.30.70.270">
    <property type="match status" value="1"/>
</dbReference>
<dbReference type="InterPro" id="IPR000160">
    <property type="entry name" value="GGDEF_dom"/>
</dbReference>
<dbReference type="PROSITE" id="PS50887">
    <property type="entry name" value="GGDEF"/>
    <property type="match status" value="1"/>
</dbReference>
<comment type="caution">
    <text evidence="3">The sequence shown here is derived from an EMBL/GenBank/DDBJ whole genome shotgun (WGS) entry which is preliminary data.</text>
</comment>
<dbReference type="EMBL" id="JABCKY010000004">
    <property type="protein sequence ID" value="NMT64390.1"/>
    <property type="molecule type" value="Genomic_DNA"/>
</dbReference>
<dbReference type="InterPro" id="IPR003018">
    <property type="entry name" value="GAF"/>
</dbReference>
<evidence type="ECO:0000313" key="3">
    <source>
        <dbReference type="EMBL" id="NMT64390.1"/>
    </source>
</evidence>
<dbReference type="FunFam" id="3.30.70.270:FF:000001">
    <property type="entry name" value="Diguanylate cyclase domain protein"/>
    <property type="match status" value="1"/>
</dbReference>
<proteinExistence type="predicted"/>
<dbReference type="GO" id="GO:0003824">
    <property type="term" value="F:catalytic activity"/>
    <property type="evidence" value="ECO:0007669"/>
    <property type="project" value="UniProtKB-ARBA"/>
</dbReference>
<dbReference type="Pfam" id="PF01590">
    <property type="entry name" value="GAF"/>
    <property type="match status" value="1"/>
</dbReference>
<gene>
    <name evidence="3" type="ORF">HIU99_12395</name>
</gene>
<dbReference type="CDD" id="cd01949">
    <property type="entry name" value="GGDEF"/>
    <property type="match status" value="1"/>
</dbReference>
<evidence type="ECO:0000313" key="4">
    <source>
        <dbReference type="Proteomes" id="UP000567186"/>
    </source>
</evidence>
<dbReference type="InterPro" id="IPR043128">
    <property type="entry name" value="Rev_trsase/Diguanyl_cyclase"/>
</dbReference>
<dbReference type="OrthoDB" id="9812358at2"/>
<comment type="cofactor">
    <cofactor evidence="1">
        <name>Mg(2+)</name>
        <dbReference type="ChEBI" id="CHEBI:18420"/>
    </cofactor>
</comment>
<accession>A0A7Y0WT45</accession>
<dbReference type="AlphaFoldDB" id="A0A7Y0WT45"/>
<dbReference type="PANTHER" id="PTHR43102:SF2">
    <property type="entry name" value="GAF DOMAIN-CONTAINING PROTEIN"/>
    <property type="match status" value="1"/>
</dbReference>
<name>A0A7Y0WT45_9GAMM</name>
<evidence type="ECO:0000259" key="2">
    <source>
        <dbReference type="PROSITE" id="PS50887"/>
    </source>
</evidence>
<dbReference type="SMART" id="SM00267">
    <property type="entry name" value="GGDEF"/>
    <property type="match status" value="1"/>
</dbReference>
<dbReference type="Pfam" id="PF00990">
    <property type="entry name" value="GGDEF"/>
    <property type="match status" value="1"/>
</dbReference>
<evidence type="ECO:0000256" key="1">
    <source>
        <dbReference type="ARBA" id="ARBA00001946"/>
    </source>
</evidence>
<dbReference type="Proteomes" id="UP000567186">
    <property type="component" value="Unassembled WGS sequence"/>
</dbReference>
<dbReference type="SUPFAM" id="SSF55781">
    <property type="entry name" value="GAF domain-like"/>
    <property type="match status" value="1"/>
</dbReference>